<name>A0A9D3ACV1_9ACTN</name>
<dbReference type="Pfam" id="PF17802">
    <property type="entry name" value="SpaA"/>
    <property type="match status" value="1"/>
</dbReference>
<reference evidence="4" key="2">
    <citation type="submission" date="2021-09" db="EMBL/GenBank/DDBJ databases">
        <authorList>
            <person name="Gilroy R."/>
        </authorList>
    </citation>
    <scope>NUCLEOTIDE SEQUENCE</scope>
    <source>
        <strain evidence="4">USAMLcec12-2067</strain>
    </source>
</reference>
<protein>
    <submittedName>
        <fullName evidence="4">SpaH/EbpB family LPXTG-anchored major pilin</fullName>
    </submittedName>
</protein>
<keyword evidence="2" id="KW-1133">Transmembrane helix</keyword>
<sequence>MGRRSFDRARIRSSGAAFAVLLALGAVALAFAAVLPARAVAHAESAERVGSITVHVYRTQIEASEPGSGGEDPALPSDALSVPDVPFELYQLSTDPEAANGFEPEVGIDSPPLPSFEPRSGATDAQGALVFDDLPRGVYLLVQGDADGIVPVQRKLLVAVPMQDAAGEGARWDVHVYPKSFTAVSLEKEAVEPDAVCGVGDEVSWRIAVPTPARLKSVAADGTVRYGSGLQVRDLLDARLDFVPGARVSLVGAGEGEGVAFEPGRDYQEAFDEGTRTVSWSFSDEALRRIADAEGASLVIDVATRVNEAAYDEPGAIFNNAAVSFTTASGQAAGAEVFPAGAPDPENPDHPRIRTGGLRVDKRLEGTSEPLAGAEFKVARTREDALAGRFLSRSADGARQDVLLVTGEDGTAEIGGLGAGTYWLLETRAPSHVDERGASASCVRLVEPASVEVPGSAGSAMVKVAVENRLETPFDRVAARAAAALARTGDGGWSAAVLLVAVVALVVAAWLLRAHRREGRADKR</sequence>
<dbReference type="InterPro" id="IPR048052">
    <property type="entry name" value="FM1-like"/>
</dbReference>
<comment type="caution">
    <text evidence="4">The sequence shown here is derived from an EMBL/GenBank/DDBJ whole genome shotgun (WGS) entry which is preliminary data.</text>
</comment>
<dbReference type="EMBL" id="DYZL01000110">
    <property type="protein sequence ID" value="HJH43204.1"/>
    <property type="molecule type" value="Genomic_DNA"/>
</dbReference>
<gene>
    <name evidence="4" type="ORF">K8V16_05345</name>
</gene>
<evidence type="ECO:0000256" key="2">
    <source>
        <dbReference type="SAM" id="Phobius"/>
    </source>
</evidence>
<dbReference type="Proteomes" id="UP000789325">
    <property type="component" value="Unassembled WGS sequence"/>
</dbReference>
<dbReference type="NCBIfam" id="NF033902">
    <property type="entry name" value="iso_D2_wall_anc"/>
    <property type="match status" value="1"/>
</dbReference>
<dbReference type="InterPro" id="IPR013783">
    <property type="entry name" value="Ig-like_fold"/>
</dbReference>
<accession>A0A9D3ACV1</accession>
<dbReference type="AlphaFoldDB" id="A0A9D3ACV1"/>
<keyword evidence="2" id="KW-0472">Membrane</keyword>
<keyword evidence="2" id="KW-0812">Transmembrane</keyword>
<evidence type="ECO:0000256" key="1">
    <source>
        <dbReference type="SAM" id="MobiDB-lite"/>
    </source>
</evidence>
<organism evidence="4 5">
    <name type="scientific">Rubneribacter badeniensis</name>
    <dbReference type="NCBI Taxonomy" id="2070688"/>
    <lineage>
        <taxon>Bacteria</taxon>
        <taxon>Bacillati</taxon>
        <taxon>Actinomycetota</taxon>
        <taxon>Coriobacteriia</taxon>
        <taxon>Eggerthellales</taxon>
        <taxon>Eggerthellaceae</taxon>
        <taxon>Rubneribacter</taxon>
    </lineage>
</organism>
<dbReference type="Gene3D" id="2.60.40.740">
    <property type="match status" value="1"/>
</dbReference>
<evidence type="ECO:0000313" key="4">
    <source>
        <dbReference type="EMBL" id="HJH43204.1"/>
    </source>
</evidence>
<feature type="region of interest" description="Disordered" evidence="1">
    <location>
        <begin position="100"/>
        <end position="121"/>
    </location>
</feature>
<feature type="domain" description="SpaA-like prealbumin fold" evidence="3">
    <location>
        <begin position="358"/>
        <end position="433"/>
    </location>
</feature>
<evidence type="ECO:0000313" key="5">
    <source>
        <dbReference type="Proteomes" id="UP000789325"/>
    </source>
</evidence>
<reference evidence="4" key="1">
    <citation type="journal article" date="2021" name="PeerJ">
        <title>Extensive microbial diversity within the chicken gut microbiome revealed by metagenomics and culture.</title>
        <authorList>
            <person name="Gilroy R."/>
            <person name="Ravi A."/>
            <person name="Getino M."/>
            <person name="Pursley I."/>
            <person name="Horton D.L."/>
            <person name="Alikhan N.F."/>
            <person name="Baker D."/>
            <person name="Gharbi K."/>
            <person name="Hall N."/>
            <person name="Watson M."/>
            <person name="Adriaenssens E.M."/>
            <person name="Foster-Nyarko E."/>
            <person name="Jarju S."/>
            <person name="Secka A."/>
            <person name="Antonio M."/>
            <person name="Oren A."/>
            <person name="Chaudhuri R.R."/>
            <person name="La Ragione R."/>
            <person name="Hildebrand F."/>
            <person name="Pallen M.J."/>
        </authorList>
    </citation>
    <scope>NUCLEOTIDE SEQUENCE</scope>
    <source>
        <strain evidence="4">USAMLcec12-2067</strain>
    </source>
</reference>
<dbReference type="InterPro" id="IPR041033">
    <property type="entry name" value="SpaA_PFL_dom_1"/>
</dbReference>
<evidence type="ECO:0000259" key="3">
    <source>
        <dbReference type="Pfam" id="PF17802"/>
    </source>
</evidence>
<proteinExistence type="predicted"/>
<feature type="transmembrane region" description="Helical" evidence="2">
    <location>
        <begin position="493"/>
        <end position="514"/>
    </location>
</feature>
<dbReference type="Gene3D" id="2.60.40.10">
    <property type="entry name" value="Immunoglobulins"/>
    <property type="match status" value="2"/>
</dbReference>
<dbReference type="GO" id="GO:0005975">
    <property type="term" value="P:carbohydrate metabolic process"/>
    <property type="evidence" value="ECO:0007669"/>
    <property type="project" value="UniProtKB-ARBA"/>
</dbReference>